<evidence type="ECO:0000313" key="1">
    <source>
        <dbReference type="EMBL" id="JAD50012.1"/>
    </source>
</evidence>
<reference evidence="1" key="2">
    <citation type="journal article" date="2015" name="Data Brief">
        <title>Shoot transcriptome of the giant reed, Arundo donax.</title>
        <authorList>
            <person name="Barrero R.A."/>
            <person name="Guerrero F.D."/>
            <person name="Moolhuijzen P."/>
            <person name="Goolsby J.A."/>
            <person name="Tidwell J."/>
            <person name="Bellgard S.E."/>
            <person name="Bellgard M.I."/>
        </authorList>
    </citation>
    <scope>NUCLEOTIDE SEQUENCE</scope>
    <source>
        <tissue evidence="1">Shoot tissue taken approximately 20 cm above the soil surface</tissue>
    </source>
</reference>
<protein>
    <submittedName>
        <fullName evidence="1">Uncharacterized protein</fullName>
    </submittedName>
</protein>
<reference evidence="1" key="1">
    <citation type="submission" date="2014-09" db="EMBL/GenBank/DDBJ databases">
        <authorList>
            <person name="Magalhaes I.L.F."/>
            <person name="Oliveira U."/>
            <person name="Santos F.R."/>
            <person name="Vidigal T.H.D.A."/>
            <person name="Brescovit A.D."/>
            <person name="Santos A.J."/>
        </authorList>
    </citation>
    <scope>NUCLEOTIDE SEQUENCE</scope>
    <source>
        <tissue evidence="1">Shoot tissue taken approximately 20 cm above the soil surface</tissue>
    </source>
</reference>
<name>A0A0A9ASE6_ARUDO</name>
<accession>A0A0A9ASE6</accession>
<sequence>MGIVSAYFGRQGVLQVSLCYSWVHAAVPALLKLPYKSWWSLDGYNFS</sequence>
<dbReference type="AlphaFoldDB" id="A0A0A9ASE6"/>
<organism evidence="1">
    <name type="scientific">Arundo donax</name>
    <name type="common">Giant reed</name>
    <name type="synonym">Donax arundinaceus</name>
    <dbReference type="NCBI Taxonomy" id="35708"/>
    <lineage>
        <taxon>Eukaryota</taxon>
        <taxon>Viridiplantae</taxon>
        <taxon>Streptophyta</taxon>
        <taxon>Embryophyta</taxon>
        <taxon>Tracheophyta</taxon>
        <taxon>Spermatophyta</taxon>
        <taxon>Magnoliopsida</taxon>
        <taxon>Liliopsida</taxon>
        <taxon>Poales</taxon>
        <taxon>Poaceae</taxon>
        <taxon>PACMAD clade</taxon>
        <taxon>Arundinoideae</taxon>
        <taxon>Arundineae</taxon>
        <taxon>Arundo</taxon>
    </lineage>
</organism>
<dbReference type="EMBL" id="GBRH01247883">
    <property type="protein sequence ID" value="JAD50012.1"/>
    <property type="molecule type" value="Transcribed_RNA"/>
</dbReference>
<proteinExistence type="predicted"/>